<keyword evidence="12 18" id="KW-1133">Transmembrane helix</keyword>
<evidence type="ECO:0000256" key="18">
    <source>
        <dbReference type="SAM" id="Phobius"/>
    </source>
</evidence>
<dbReference type="CDD" id="cd17546">
    <property type="entry name" value="REC_hyHK_CKI1_RcsC-like"/>
    <property type="match status" value="1"/>
</dbReference>
<dbReference type="InterPro" id="IPR036641">
    <property type="entry name" value="HPT_dom_sf"/>
</dbReference>
<keyword evidence="4" id="KW-1003">Cell membrane</keyword>
<accession>A0A4D8RLV0</accession>
<feature type="domain" description="PAC" evidence="22">
    <location>
        <begin position="418"/>
        <end position="470"/>
    </location>
</feature>
<dbReference type="EMBL" id="CP032347">
    <property type="protein sequence ID" value="QCO18052.1"/>
    <property type="molecule type" value="Genomic_DNA"/>
</dbReference>
<dbReference type="Gene3D" id="3.30.450.20">
    <property type="entry name" value="PAS domain"/>
    <property type="match status" value="4"/>
</dbReference>
<dbReference type="RefSeq" id="WP_137142087.1">
    <property type="nucleotide sequence ID" value="NZ_CP032347.1"/>
</dbReference>
<dbReference type="InterPro" id="IPR005467">
    <property type="entry name" value="His_kinase_dom"/>
</dbReference>
<dbReference type="Pfam" id="PF00989">
    <property type="entry name" value="PAS"/>
    <property type="match status" value="1"/>
</dbReference>
<keyword evidence="9" id="KW-0547">Nucleotide-binding</keyword>
<dbReference type="CDD" id="cd00088">
    <property type="entry name" value="HPT"/>
    <property type="match status" value="1"/>
</dbReference>
<dbReference type="CDD" id="cd12915">
    <property type="entry name" value="PDC2_DGC_like"/>
    <property type="match status" value="1"/>
</dbReference>
<protein>
    <recommendedName>
        <fullName evidence="16">Sensory/regulatory protein RpfC</fullName>
        <ecNumber evidence="3">2.7.13.3</ecNumber>
    </recommendedName>
</protein>
<dbReference type="FunFam" id="3.30.565.10:FF:000010">
    <property type="entry name" value="Sensor histidine kinase RcsC"/>
    <property type="match status" value="1"/>
</dbReference>
<evidence type="ECO:0000256" key="3">
    <source>
        <dbReference type="ARBA" id="ARBA00012438"/>
    </source>
</evidence>
<dbReference type="Pfam" id="PF02518">
    <property type="entry name" value="HATPase_c"/>
    <property type="match status" value="1"/>
</dbReference>
<feature type="modified residue" description="4-aspartylphosphate" evidence="17">
    <location>
        <position position="911"/>
    </location>
</feature>
<dbReference type="InterPro" id="IPR000700">
    <property type="entry name" value="PAS-assoc_C"/>
</dbReference>
<dbReference type="SMART" id="SM00086">
    <property type="entry name" value="PAC"/>
    <property type="match status" value="2"/>
</dbReference>
<dbReference type="GO" id="GO:0005886">
    <property type="term" value="C:plasma membrane"/>
    <property type="evidence" value="ECO:0007669"/>
    <property type="project" value="UniProtKB-SubCell"/>
</dbReference>
<evidence type="ECO:0000256" key="12">
    <source>
        <dbReference type="ARBA" id="ARBA00022989"/>
    </source>
</evidence>
<dbReference type="Gene3D" id="3.40.50.2300">
    <property type="match status" value="1"/>
</dbReference>
<dbReference type="SUPFAM" id="SSF52172">
    <property type="entry name" value="CheY-like"/>
    <property type="match status" value="1"/>
</dbReference>
<feature type="transmembrane region" description="Helical" evidence="18">
    <location>
        <begin position="28"/>
        <end position="48"/>
    </location>
</feature>
<dbReference type="Proteomes" id="UP000298693">
    <property type="component" value="Plasmid p2"/>
</dbReference>
<dbReference type="PRINTS" id="PR00344">
    <property type="entry name" value="BCTRLSENSOR"/>
</dbReference>
<dbReference type="Gene3D" id="3.30.565.10">
    <property type="entry name" value="Histidine kinase-like ATPase, C-terminal domain"/>
    <property type="match status" value="1"/>
</dbReference>
<keyword evidence="14 18" id="KW-0472">Membrane</keyword>
<dbReference type="InterPro" id="IPR003594">
    <property type="entry name" value="HATPase_dom"/>
</dbReference>
<dbReference type="InterPro" id="IPR013656">
    <property type="entry name" value="PAS_4"/>
</dbReference>
<evidence type="ECO:0000256" key="2">
    <source>
        <dbReference type="ARBA" id="ARBA00004429"/>
    </source>
</evidence>
<evidence type="ECO:0000256" key="1">
    <source>
        <dbReference type="ARBA" id="ARBA00000085"/>
    </source>
</evidence>
<dbReference type="PANTHER" id="PTHR43047:SF64">
    <property type="entry name" value="HISTIDINE KINASE CONTAINING CHEY-HOMOLOGOUS RECEIVER DOMAIN AND PAS DOMAIN-RELATED"/>
    <property type="match status" value="1"/>
</dbReference>
<dbReference type="InterPro" id="IPR035965">
    <property type="entry name" value="PAS-like_dom_sf"/>
</dbReference>
<dbReference type="PROSITE" id="PS50110">
    <property type="entry name" value="RESPONSE_REGULATORY"/>
    <property type="match status" value="1"/>
</dbReference>
<dbReference type="Pfam" id="PF08448">
    <property type="entry name" value="PAS_4"/>
    <property type="match status" value="1"/>
</dbReference>
<reference evidence="23 24" key="1">
    <citation type="submission" date="2018-09" db="EMBL/GenBank/DDBJ databases">
        <title>Whole genome based analysis of evolution and adaptive divergence in Indian and Brazilian strains of Azospirillum brasilense.</title>
        <authorList>
            <person name="Singh C."/>
            <person name="Tripathi A.K."/>
        </authorList>
    </citation>
    <scope>NUCLEOTIDE SEQUENCE [LARGE SCALE GENOMIC DNA]</scope>
    <source>
        <strain evidence="23 24">MTCC4039</strain>
        <plasmid evidence="23 24">p2</plasmid>
    </source>
</reference>
<keyword evidence="11" id="KW-0067">ATP-binding</keyword>
<dbReference type="CDD" id="cd12914">
    <property type="entry name" value="PDC1_DGC_like"/>
    <property type="match status" value="1"/>
</dbReference>
<dbReference type="CDD" id="cd00130">
    <property type="entry name" value="PAS"/>
    <property type="match status" value="1"/>
</dbReference>
<dbReference type="EC" id="2.7.13.3" evidence="3"/>
<dbReference type="InterPro" id="IPR001789">
    <property type="entry name" value="Sig_transdc_resp-reg_receiver"/>
</dbReference>
<proteinExistence type="predicted"/>
<evidence type="ECO:0000256" key="5">
    <source>
        <dbReference type="ARBA" id="ARBA00022519"/>
    </source>
</evidence>
<dbReference type="Pfam" id="PF00072">
    <property type="entry name" value="Response_reg"/>
    <property type="match status" value="1"/>
</dbReference>
<dbReference type="PANTHER" id="PTHR43047">
    <property type="entry name" value="TWO-COMPONENT HISTIDINE PROTEIN KINASE"/>
    <property type="match status" value="1"/>
</dbReference>
<keyword evidence="5" id="KW-0997">Cell inner membrane</keyword>
<dbReference type="Gene3D" id="1.10.287.130">
    <property type="match status" value="1"/>
</dbReference>
<feature type="transmembrane region" description="Helical" evidence="18">
    <location>
        <begin position="301"/>
        <end position="322"/>
    </location>
</feature>
<evidence type="ECO:0000256" key="7">
    <source>
        <dbReference type="ARBA" id="ARBA00022679"/>
    </source>
</evidence>
<feature type="domain" description="PAS" evidence="21">
    <location>
        <begin position="471"/>
        <end position="540"/>
    </location>
</feature>
<dbReference type="InterPro" id="IPR001610">
    <property type="entry name" value="PAC"/>
</dbReference>
<dbReference type="SMART" id="SM00091">
    <property type="entry name" value="PAS"/>
    <property type="match status" value="2"/>
</dbReference>
<evidence type="ECO:0000259" key="21">
    <source>
        <dbReference type="PROSITE" id="PS50112"/>
    </source>
</evidence>
<keyword evidence="8 18" id="KW-0812">Transmembrane</keyword>
<evidence type="ECO:0000313" key="23">
    <source>
        <dbReference type="EMBL" id="QCO18052.1"/>
    </source>
</evidence>
<sequence length="1110" mass="119597">MPDTPASLPLPEHGHRAYAFRSRALVSGVWMATLLLTAAAWTAALYLTDRDQRDALQRAERDTGNLAHIIAEQTTRAIAGTDRILSFIGYDLYRLGSQSPLLRDVMRNATLDSDLLLQLAYADGKGDLIQTSVDNAPARVNLADREHFRVHKEGTVEGLFISRPVFGRASGKWSIQLSRKVTAPDGGFGGMIVASLDPFYFGRTFDNLDVGHDGVISIIGRDGILRARSVMDDRIIGLDLGKSPILREAQEKTQGFLRSVSLIDGVARLTSFRSLQNYPLIVSAGFGEAEFMAETRARQRAYSVGAGLTTALLFVLATLVTLQSRAQERAHATLDEAARHLRASKTKLRDIAETASDWFWEMDADLCFAGVSGAYAGSIRDPDLYRGRRCEDIALHEAGDGAHWEEQRRVLEDRQPFRDFEFAVRGPDGDTRIWSLSGKPVFDDQGAFAGYRGSGSDVTERRRAERSLADSERRYRAMFAAVGQPIVVTDQNAVITGFNPAAEALFGFREAEMIGRNVSALMPDGHALNHDRLFRAYQASGRGSPSGVVREVPVRRADGTLVPTEIALSSWRAGGREHFIGVFHDLSKAKQIEADLRRARDSAEHANRMKSEFLATISHEIRTPMNGVLGTLTLLDGEGLDAEERRLAGVARRSAESLLRLLDDILDFSKLEAGRIAIEEETCAPAELVEAVMAVFQPSATEKGLSLSCRMLPTVPEAVVTDPARLRQILFNLVGNAVKFTSAGQVAVRARRGADLPNGRFFLEFEVEDSGIGIAAEAIPSLFDRFTQADSSITRRYGGTGLGLAICKELCGLLGGMISVISAPGKGSLFQFSVACAPGDPAALRHAAEAPPAAPLPPLRVLAVDDNAVNRDIVRGLLVRGGHSVVTAVDGEEAVRTVERAEEPFDVVLMDIQMPGMDGLTATRLIRALPASRNGVPVIALTAHASGSSLPECMAAGMNGFVPKPLRPAALDAAIRSVVGSPASKVVAEAAPETAPAVDLLDREQVDSVAEALGPESWAEAVRGFSRTAREQVARISAALASGEEHRRAAHTLKGLSWNVGAKRLGDLALALEKAPPEEALALAGSLEGVLKDSVEALSESLYEPSSEPL</sequence>
<name>A0A4D8RLV0_AZOBR</name>
<dbReference type="InterPro" id="IPR004358">
    <property type="entry name" value="Sig_transdc_His_kin-like_C"/>
</dbReference>
<evidence type="ECO:0000259" key="20">
    <source>
        <dbReference type="PROSITE" id="PS50110"/>
    </source>
</evidence>
<dbReference type="GO" id="GO:0000155">
    <property type="term" value="F:phosphorelay sensor kinase activity"/>
    <property type="evidence" value="ECO:0007669"/>
    <property type="project" value="InterPro"/>
</dbReference>
<dbReference type="Gene3D" id="1.20.120.160">
    <property type="entry name" value="HPT domain"/>
    <property type="match status" value="1"/>
</dbReference>
<evidence type="ECO:0000256" key="17">
    <source>
        <dbReference type="PROSITE-ProRule" id="PRU00169"/>
    </source>
</evidence>
<dbReference type="SMART" id="SM00387">
    <property type="entry name" value="HATPase_c"/>
    <property type="match status" value="1"/>
</dbReference>
<dbReference type="InterPro" id="IPR003661">
    <property type="entry name" value="HisK_dim/P_dom"/>
</dbReference>
<keyword evidence="6 17" id="KW-0597">Phosphoprotein</keyword>
<evidence type="ECO:0000256" key="10">
    <source>
        <dbReference type="ARBA" id="ARBA00022777"/>
    </source>
</evidence>
<keyword evidence="23" id="KW-0614">Plasmid</keyword>
<feature type="domain" description="Histidine kinase" evidence="19">
    <location>
        <begin position="616"/>
        <end position="838"/>
    </location>
</feature>
<dbReference type="InterPro" id="IPR008207">
    <property type="entry name" value="Sig_transdc_His_kin_Hpt_dom"/>
</dbReference>
<comment type="subcellular location">
    <subcellularLocation>
        <location evidence="2">Cell inner membrane</location>
        <topology evidence="2">Multi-pass membrane protein</topology>
    </subcellularLocation>
</comment>
<dbReference type="SUPFAM" id="SSF55785">
    <property type="entry name" value="PYP-like sensor domain (PAS domain)"/>
    <property type="match status" value="2"/>
</dbReference>
<evidence type="ECO:0000259" key="22">
    <source>
        <dbReference type="PROSITE" id="PS50113"/>
    </source>
</evidence>
<dbReference type="PROSITE" id="PS50113">
    <property type="entry name" value="PAC"/>
    <property type="match status" value="2"/>
</dbReference>
<evidence type="ECO:0000313" key="24">
    <source>
        <dbReference type="Proteomes" id="UP000298693"/>
    </source>
</evidence>
<evidence type="ECO:0000256" key="6">
    <source>
        <dbReference type="ARBA" id="ARBA00022553"/>
    </source>
</evidence>
<gene>
    <name evidence="23" type="ORF">D3869_22450</name>
</gene>
<evidence type="ECO:0000256" key="11">
    <source>
        <dbReference type="ARBA" id="ARBA00022840"/>
    </source>
</evidence>
<dbReference type="AlphaFoldDB" id="A0A4D8RLV0"/>
<keyword evidence="10" id="KW-0418">Kinase</keyword>
<dbReference type="Pfam" id="PF00512">
    <property type="entry name" value="HisKA"/>
    <property type="match status" value="1"/>
</dbReference>
<dbReference type="CDD" id="cd16922">
    <property type="entry name" value="HATPase_EvgS-ArcB-TorS-like"/>
    <property type="match status" value="1"/>
</dbReference>
<dbReference type="GO" id="GO:0006355">
    <property type="term" value="P:regulation of DNA-templated transcription"/>
    <property type="evidence" value="ECO:0007669"/>
    <property type="project" value="InterPro"/>
</dbReference>
<evidence type="ECO:0000259" key="19">
    <source>
        <dbReference type="PROSITE" id="PS50109"/>
    </source>
</evidence>
<evidence type="ECO:0000256" key="16">
    <source>
        <dbReference type="ARBA" id="ARBA00068150"/>
    </source>
</evidence>
<dbReference type="FunFam" id="1.10.287.130:FF:000002">
    <property type="entry name" value="Two-component osmosensing histidine kinase"/>
    <property type="match status" value="1"/>
</dbReference>
<dbReference type="SUPFAM" id="SSF55874">
    <property type="entry name" value="ATPase domain of HSP90 chaperone/DNA topoisomerase II/histidine kinase"/>
    <property type="match status" value="1"/>
</dbReference>
<dbReference type="SUPFAM" id="SSF47384">
    <property type="entry name" value="Homodimeric domain of signal transducing histidine kinase"/>
    <property type="match status" value="1"/>
</dbReference>
<evidence type="ECO:0000256" key="14">
    <source>
        <dbReference type="ARBA" id="ARBA00023136"/>
    </source>
</evidence>
<keyword evidence="13" id="KW-0902">Two-component regulatory system</keyword>
<geneLocation type="plasmid" evidence="23">
    <name>p2</name>
</geneLocation>
<dbReference type="InterPro" id="IPR036890">
    <property type="entry name" value="HATPase_C_sf"/>
</dbReference>
<dbReference type="InterPro" id="IPR000014">
    <property type="entry name" value="PAS"/>
</dbReference>
<dbReference type="SMART" id="SM00448">
    <property type="entry name" value="REC"/>
    <property type="match status" value="1"/>
</dbReference>
<comment type="subunit">
    <text evidence="15">At low DSF concentrations, interacts with RpfF.</text>
</comment>
<organism evidence="23 24">
    <name type="scientific">Azospirillum brasilense</name>
    <dbReference type="NCBI Taxonomy" id="192"/>
    <lineage>
        <taxon>Bacteria</taxon>
        <taxon>Pseudomonadati</taxon>
        <taxon>Pseudomonadota</taxon>
        <taxon>Alphaproteobacteria</taxon>
        <taxon>Rhodospirillales</taxon>
        <taxon>Azospirillaceae</taxon>
        <taxon>Azospirillum</taxon>
    </lineage>
</organism>
<keyword evidence="7" id="KW-0808">Transferase</keyword>
<dbReference type="InterPro" id="IPR036097">
    <property type="entry name" value="HisK_dim/P_sf"/>
</dbReference>
<dbReference type="SMART" id="SM00388">
    <property type="entry name" value="HisKA"/>
    <property type="match status" value="1"/>
</dbReference>
<comment type="catalytic activity">
    <reaction evidence="1">
        <text>ATP + protein L-histidine = ADP + protein N-phospho-L-histidine.</text>
        <dbReference type="EC" id="2.7.13.3"/>
    </reaction>
</comment>
<dbReference type="InterPro" id="IPR013767">
    <property type="entry name" value="PAS_fold"/>
</dbReference>
<dbReference type="Pfam" id="PF22588">
    <property type="entry name" value="dCache_1_like"/>
    <property type="match status" value="1"/>
</dbReference>
<evidence type="ECO:0000256" key="8">
    <source>
        <dbReference type="ARBA" id="ARBA00022692"/>
    </source>
</evidence>
<evidence type="ECO:0000256" key="15">
    <source>
        <dbReference type="ARBA" id="ARBA00064003"/>
    </source>
</evidence>
<dbReference type="InterPro" id="IPR011006">
    <property type="entry name" value="CheY-like_superfamily"/>
</dbReference>
<feature type="domain" description="Response regulatory" evidence="20">
    <location>
        <begin position="860"/>
        <end position="979"/>
    </location>
</feature>
<dbReference type="PROSITE" id="PS50109">
    <property type="entry name" value="HIS_KIN"/>
    <property type="match status" value="1"/>
</dbReference>
<dbReference type="PROSITE" id="PS50112">
    <property type="entry name" value="PAS"/>
    <property type="match status" value="1"/>
</dbReference>
<evidence type="ECO:0000256" key="4">
    <source>
        <dbReference type="ARBA" id="ARBA00022475"/>
    </source>
</evidence>
<evidence type="ECO:0000256" key="13">
    <source>
        <dbReference type="ARBA" id="ARBA00023012"/>
    </source>
</evidence>
<dbReference type="CDD" id="cd00082">
    <property type="entry name" value="HisKA"/>
    <property type="match status" value="1"/>
</dbReference>
<evidence type="ECO:0000256" key="9">
    <source>
        <dbReference type="ARBA" id="ARBA00022741"/>
    </source>
</evidence>
<dbReference type="Pfam" id="PF01627">
    <property type="entry name" value="Hpt"/>
    <property type="match status" value="1"/>
</dbReference>
<dbReference type="NCBIfam" id="TIGR00229">
    <property type="entry name" value="sensory_box"/>
    <property type="match status" value="2"/>
</dbReference>
<feature type="domain" description="PAC" evidence="22">
    <location>
        <begin position="548"/>
        <end position="598"/>
    </location>
</feature>
<dbReference type="SUPFAM" id="SSF47226">
    <property type="entry name" value="Histidine-containing phosphotransfer domain, HPT domain"/>
    <property type="match status" value="1"/>
</dbReference>
<dbReference type="GO" id="GO:0005524">
    <property type="term" value="F:ATP binding"/>
    <property type="evidence" value="ECO:0007669"/>
    <property type="project" value="UniProtKB-KW"/>
</dbReference>
<dbReference type="InterPro" id="IPR054327">
    <property type="entry name" value="His-kinase-like_sensor"/>
</dbReference>